<reference evidence="2 3" key="1">
    <citation type="submission" date="2024-02" db="EMBL/GenBank/DDBJ databases">
        <title>Deinococcus aluminii NBRC 112889.</title>
        <authorList>
            <person name="Ichikawa N."/>
            <person name="Katano-Makiyama Y."/>
            <person name="Hidaka K."/>
        </authorList>
    </citation>
    <scope>NUCLEOTIDE SEQUENCE [LARGE SCALE GENOMIC DNA]</scope>
    <source>
        <strain evidence="2 3">NBRC 112889</strain>
    </source>
</reference>
<name>A0ABP9XGV0_9DEIO</name>
<keyword evidence="1" id="KW-0812">Transmembrane</keyword>
<evidence type="ECO:0000313" key="3">
    <source>
        <dbReference type="Proteomes" id="UP001404956"/>
    </source>
</evidence>
<dbReference type="Proteomes" id="UP001404956">
    <property type="component" value="Unassembled WGS sequence"/>
</dbReference>
<feature type="transmembrane region" description="Helical" evidence="1">
    <location>
        <begin position="97"/>
        <end position="116"/>
    </location>
</feature>
<organism evidence="2 3">
    <name type="scientific">Deinococcus aluminii</name>
    <dbReference type="NCBI Taxonomy" id="1656885"/>
    <lineage>
        <taxon>Bacteria</taxon>
        <taxon>Thermotogati</taxon>
        <taxon>Deinococcota</taxon>
        <taxon>Deinococci</taxon>
        <taxon>Deinococcales</taxon>
        <taxon>Deinococcaceae</taxon>
        <taxon>Deinococcus</taxon>
    </lineage>
</organism>
<keyword evidence="3" id="KW-1185">Reference proteome</keyword>
<accession>A0ABP9XGV0</accession>
<protein>
    <recommendedName>
        <fullName evidence="4">MarR family transcriptional regulator</fullName>
    </recommendedName>
</protein>
<feature type="transmembrane region" description="Helical" evidence="1">
    <location>
        <begin position="21"/>
        <end position="42"/>
    </location>
</feature>
<evidence type="ECO:0000313" key="2">
    <source>
        <dbReference type="EMBL" id="GAA5534590.1"/>
    </source>
</evidence>
<gene>
    <name evidence="2" type="ORF">Dalu01_03001</name>
</gene>
<evidence type="ECO:0008006" key="4">
    <source>
        <dbReference type="Google" id="ProtNLM"/>
    </source>
</evidence>
<evidence type="ECO:0000256" key="1">
    <source>
        <dbReference type="SAM" id="Phobius"/>
    </source>
</evidence>
<keyword evidence="1" id="KW-0472">Membrane</keyword>
<proteinExistence type="predicted"/>
<sequence>MTVTGSADSLRPGRYHARMNVPRVAVTLIAGLSAGLIAYSAFYVRGDTGGVMQYLRERGDMRDLAASGAGAAQVEAARRNLAALGAQIADPDFALRMLPAALLVGLLVAGLVWWAFGSRAGRAGRGDVQERMVLRLAYRKGGRFTVEDLQTASPLSEEQARTVTRRMLEAGRLAREGDTFRLVR</sequence>
<comment type="caution">
    <text evidence="2">The sequence shown here is derived from an EMBL/GenBank/DDBJ whole genome shotgun (WGS) entry which is preliminary data.</text>
</comment>
<keyword evidence="1" id="KW-1133">Transmembrane helix</keyword>
<dbReference type="EMBL" id="BAABRV010000008">
    <property type="protein sequence ID" value="GAA5534590.1"/>
    <property type="molecule type" value="Genomic_DNA"/>
</dbReference>